<organism evidence="1 2">
    <name type="scientific">Glossina pallidipes</name>
    <name type="common">Tsetse fly</name>
    <dbReference type="NCBI Taxonomy" id="7398"/>
    <lineage>
        <taxon>Eukaryota</taxon>
        <taxon>Metazoa</taxon>
        <taxon>Ecdysozoa</taxon>
        <taxon>Arthropoda</taxon>
        <taxon>Hexapoda</taxon>
        <taxon>Insecta</taxon>
        <taxon>Pterygota</taxon>
        <taxon>Neoptera</taxon>
        <taxon>Endopterygota</taxon>
        <taxon>Diptera</taxon>
        <taxon>Brachycera</taxon>
        <taxon>Muscomorpha</taxon>
        <taxon>Hippoboscoidea</taxon>
        <taxon>Glossinidae</taxon>
        <taxon>Glossina</taxon>
    </lineage>
</organism>
<dbReference type="Pfam" id="PF07248">
    <property type="entry name" value="DUF1431"/>
    <property type="match status" value="1"/>
</dbReference>
<keyword evidence="2" id="KW-1185">Reference proteome</keyword>
<dbReference type="VEuPathDB" id="VectorBase:GPAI039775"/>
<dbReference type="InterPro" id="IPR006611">
    <property type="entry name" value="DUF1431_DROsp"/>
</dbReference>
<dbReference type="PANTHER" id="PTHR20977:SF0">
    <property type="entry name" value="AT13385P-RELATED"/>
    <property type="match status" value="1"/>
</dbReference>
<dbReference type="AlphaFoldDB" id="A0A1B0AAZ2"/>
<evidence type="ECO:0000313" key="2">
    <source>
        <dbReference type="Proteomes" id="UP000092445"/>
    </source>
</evidence>
<reference evidence="2" key="1">
    <citation type="submission" date="2014-03" db="EMBL/GenBank/DDBJ databases">
        <authorList>
            <person name="Aksoy S."/>
            <person name="Warren W."/>
            <person name="Wilson R.K."/>
        </authorList>
    </citation>
    <scope>NUCLEOTIDE SEQUENCE [LARGE SCALE GENOMIC DNA]</scope>
    <source>
        <strain evidence="2">IAEA</strain>
    </source>
</reference>
<reference evidence="1" key="2">
    <citation type="submission" date="2020-05" db="UniProtKB">
        <authorList>
            <consortium name="EnsemblMetazoa"/>
        </authorList>
    </citation>
    <scope>IDENTIFICATION</scope>
    <source>
        <strain evidence="1">IAEA</strain>
    </source>
</reference>
<accession>A0A1B0AAZ2</accession>
<name>A0A1B0AAZ2_GLOPL</name>
<proteinExistence type="predicted"/>
<dbReference type="PANTHER" id="PTHR20977">
    <property type="entry name" value="AT13385P-RELATED"/>
    <property type="match status" value="1"/>
</dbReference>
<sequence>MFRAIIMCKTVKYCRAQWFGKCNFSTISRNPEEKQPSAVWEIYGESMLKFCQPKYWPLFSNGFHGSDKSQAAGNHLLDCFLNCGLPYLSKDVSEDNCQQPEQFICGPSNTSKWRQKESSRISDAGYLKTNNKFLWCRKFIKSPSDNMCQKEVCPKPSYSEYSRTIPKPKEFPRQLSISKENMLRSIGLYKYKKFSKARWLRKCDMSDSSKKEIPISPPPVCAPQTDGVDVCRPKGYVSSESCPAYHVDECHPRSIPVPEHLRCCCDHALLEEPCTALRRPPPPKKEKVAYKSMWETIPGYNPCALPPRLDEIHYQPSDLDKRTYYRTWVECDRLVRKRKFCCFDDVGVPPHCLERKPPPVESACEEDPEKLKVNLTLLKDCMEATRNRPRPKKSRCVKIVMPFCGRVAKSTKCLARDHKECTKECCPYPSFSECQKPPKRPEHPIECRCVDHVPLCEVMKFVSYKQQFQIPPPLPAWPPRPK</sequence>
<dbReference type="Proteomes" id="UP000092445">
    <property type="component" value="Unassembled WGS sequence"/>
</dbReference>
<evidence type="ECO:0000313" key="1">
    <source>
        <dbReference type="EnsemblMetazoa" id="GPAI039775-PA"/>
    </source>
</evidence>
<protein>
    <submittedName>
        <fullName evidence="1">Uncharacterized protein</fullName>
    </submittedName>
</protein>
<dbReference type="EnsemblMetazoa" id="GPAI039775-RA">
    <property type="protein sequence ID" value="GPAI039775-PA"/>
    <property type="gene ID" value="GPAI039775"/>
</dbReference>
<dbReference type="SMART" id="SM00689">
    <property type="entry name" value="DM6"/>
    <property type="match status" value="1"/>
</dbReference>